<feature type="domain" description="Bacterial transcriptional activator" evidence="1">
    <location>
        <begin position="80"/>
        <end position="209"/>
    </location>
</feature>
<dbReference type="EMBL" id="BAAAQW010000003">
    <property type="protein sequence ID" value="GAA2198680.1"/>
    <property type="molecule type" value="Genomic_DNA"/>
</dbReference>
<sequence>MAVVGRLGIYPMVPLALPARRVLAFLALHESAVPRGAAAELLWPDTPEPQGRANLRRALWQLPHGWVESVGEDLVLEAEVDLHRAQAVAGRCLEGSGATLEEIRLLSEDLLPGWHEEWTTAAQAAFRQLRVQALEAACRTLAGAGQHALATQAGIAALAAEPLSESVAEALVAAHLSQGNRYAALRCYRDFARVLRAELGVDPAFAAPLGLSPL</sequence>
<proteinExistence type="predicted"/>
<dbReference type="SMART" id="SM01043">
    <property type="entry name" value="BTAD"/>
    <property type="match status" value="1"/>
</dbReference>
<dbReference type="Proteomes" id="UP001500432">
    <property type="component" value="Unassembled WGS sequence"/>
</dbReference>
<name>A0ABN3BP66_9MICC</name>
<protein>
    <recommendedName>
        <fullName evidence="1">Bacterial transcriptional activator domain-containing protein</fullName>
    </recommendedName>
</protein>
<dbReference type="Gene3D" id="1.10.10.10">
    <property type="entry name" value="Winged helix-like DNA-binding domain superfamily/Winged helix DNA-binding domain"/>
    <property type="match status" value="1"/>
</dbReference>
<dbReference type="InterPro" id="IPR036388">
    <property type="entry name" value="WH-like_DNA-bd_sf"/>
</dbReference>
<dbReference type="InterPro" id="IPR005158">
    <property type="entry name" value="BTAD"/>
</dbReference>
<accession>A0ABN3BP66</accession>
<dbReference type="Gene3D" id="1.25.40.10">
    <property type="entry name" value="Tetratricopeptide repeat domain"/>
    <property type="match status" value="1"/>
</dbReference>
<dbReference type="InterPro" id="IPR051677">
    <property type="entry name" value="AfsR-DnrI-RedD_regulator"/>
</dbReference>
<dbReference type="Pfam" id="PF03704">
    <property type="entry name" value="BTAD"/>
    <property type="match status" value="1"/>
</dbReference>
<evidence type="ECO:0000313" key="3">
    <source>
        <dbReference type="Proteomes" id="UP001500432"/>
    </source>
</evidence>
<dbReference type="SUPFAM" id="SSF48452">
    <property type="entry name" value="TPR-like"/>
    <property type="match status" value="1"/>
</dbReference>
<keyword evidence="3" id="KW-1185">Reference proteome</keyword>
<comment type="caution">
    <text evidence="2">The sequence shown here is derived from an EMBL/GenBank/DDBJ whole genome shotgun (WGS) entry which is preliminary data.</text>
</comment>
<evidence type="ECO:0000259" key="1">
    <source>
        <dbReference type="SMART" id="SM01043"/>
    </source>
</evidence>
<evidence type="ECO:0000313" key="2">
    <source>
        <dbReference type="EMBL" id="GAA2198680.1"/>
    </source>
</evidence>
<gene>
    <name evidence="2" type="ORF">GCM10009849_12290</name>
</gene>
<organism evidence="2 3">
    <name type="scientific">Sinomonas flava</name>
    <dbReference type="NCBI Taxonomy" id="496857"/>
    <lineage>
        <taxon>Bacteria</taxon>
        <taxon>Bacillati</taxon>
        <taxon>Actinomycetota</taxon>
        <taxon>Actinomycetes</taxon>
        <taxon>Micrococcales</taxon>
        <taxon>Micrococcaceae</taxon>
        <taxon>Sinomonas</taxon>
    </lineage>
</organism>
<reference evidence="2 3" key="1">
    <citation type="journal article" date="2019" name="Int. J. Syst. Evol. Microbiol.">
        <title>The Global Catalogue of Microorganisms (GCM) 10K type strain sequencing project: providing services to taxonomists for standard genome sequencing and annotation.</title>
        <authorList>
            <consortium name="The Broad Institute Genomics Platform"/>
            <consortium name="The Broad Institute Genome Sequencing Center for Infectious Disease"/>
            <person name="Wu L."/>
            <person name="Ma J."/>
        </authorList>
    </citation>
    <scope>NUCLEOTIDE SEQUENCE [LARGE SCALE GENOMIC DNA]</scope>
    <source>
        <strain evidence="2 3">JCM 16034</strain>
    </source>
</reference>
<dbReference type="PANTHER" id="PTHR35807">
    <property type="entry name" value="TRANSCRIPTIONAL REGULATOR REDD-RELATED"/>
    <property type="match status" value="1"/>
</dbReference>
<dbReference type="InterPro" id="IPR011990">
    <property type="entry name" value="TPR-like_helical_dom_sf"/>
</dbReference>